<comment type="caution">
    <text evidence="2">The sequence shown here is derived from an EMBL/GenBank/DDBJ whole genome shotgun (WGS) entry which is preliminary data.</text>
</comment>
<dbReference type="CDD" id="cd05262">
    <property type="entry name" value="SDR_a7"/>
    <property type="match status" value="1"/>
</dbReference>
<dbReference type="InterPro" id="IPR036291">
    <property type="entry name" value="NAD(P)-bd_dom_sf"/>
</dbReference>
<dbReference type="GO" id="GO:0004029">
    <property type="term" value="F:aldehyde dehydrogenase (NAD+) activity"/>
    <property type="evidence" value="ECO:0007669"/>
    <property type="project" value="TreeGrafter"/>
</dbReference>
<proteinExistence type="predicted"/>
<dbReference type="InterPro" id="IPR051783">
    <property type="entry name" value="NAD(P)-dependent_oxidoreduct"/>
</dbReference>
<dbReference type="Pfam" id="PF01370">
    <property type="entry name" value="Epimerase"/>
    <property type="match status" value="1"/>
</dbReference>
<reference evidence="2" key="1">
    <citation type="journal article" date="2014" name="Int. J. Syst. Evol. Microbiol.">
        <title>Complete genome sequence of Corynebacterium casei LMG S-19264T (=DSM 44701T), isolated from a smear-ripened cheese.</title>
        <authorList>
            <consortium name="US DOE Joint Genome Institute (JGI-PGF)"/>
            <person name="Walter F."/>
            <person name="Albersmeier A."/>
            <person name="Kalinowski J."/>
            <person name="Ruckert C."/>
        </authorList>
    </citation>
    <scope>NUCLEOTIDE SEQUENCE</scope>
    <source>
        <strain evidence="2">JCM 3051</strain>
    </source>
</reference>
<evidence type="ECO:0000313" key="3">
    <source>
        <dbReference type="Proteomes" id="UP000655589"/>
    </source>
</evidence>
<dbReference type="PANTHER" id="PTHR48079:SF9">
    <property type="entry name" value="PUTATIVE-RELATED"/>
    <property type="match status" value="1"/>
</dbReference>
<name>A0A8H9GI29_9MICO</name>
<dbReference type="AlphaFoldDB" id="A0A8H9GI29"/>
<dbReference type="EMBL" id="BMPT01000010">
    <property type="protein sequence ID" value="GGM29922.1"/>
    <property type="molecule type" value="Genomic_DNA"/>
</dbReference>
<gene>
    <name evidence="2" type="ORF">GCM10010102_26830</name>
</gene>
<dbReference type="Proteomes" id="UP000655589">
    <property type="component" value="Unassembled WGS sequence"/>
</dbReference>
<reference evidence="2" key="2">
    <citation type="submission" date="2020-09" db="EMBL/GenBank/DDBJ databases">
        <authorList>
            <person name="Sun Q."/>
            <person name="Ohkuma M."/>
        </authorList>
    </citation>
    <scope>NUCLEOTIDE SEQUENCE</scope>
    <source>
        <strain evidence="2">JCM 3051</strain>
    </source>
</reference>
<dbReference type="PANTHER" id="PTHR48079">
    <property type="entry name" value="PROTEIN YEEZ"/>
    <property type="match status" value="1"/>
</dbReference>
<sequence length="298" mass="30593">MHVFVTGGSGWIGSASVDQLLTDGHTVTALARSDASASALEAKGATVLRGDLDQLEVLRRGADAADAVLHLANKHDFANPAATNAAERAAVQTLGDALTGSGRPFLVAAGIAGVVQGRPATEADASPFHGPDSPRGGSENLALEMVEQDVHAVALRFAPTVHGVLDHGFMAVLHDTARRTGVAAYVGDGTDAWAAVHRSDAARLVSLALSKAPAGARLHATAEVGVPTREIAEAIGRALDLPVASVPQEQATEHFGWIGAFFGQDLRATSTTTRQQLGWEPTGPTLLEDIAAGAYTAG</sequence>
<accession>A0A8H9GI29</accession>
<dbReference type="Gene3D" id="3.40.50.720">
    <property type="entry name" value="NAD(P)-binding Rossmann-like Domain"/>
    <property type="match status" value="1"/>
</dbReference>
<dbReference type="SUPFAM" id="SSF51735">
    <property type="entry name" value="NAD(P)-binding Rossmann-fold domains"/>
    <property type="match status" value="1"/>
</dbReference>
<feature type="domain" description="NAD-dependent epimerase/dehydratase" evidence="1">
    <location>
        <begin position="3"/>
        <end position="212"/>
    </location>
</feature>
<dbReference type="InterPro" id="IPR001509">
    <property type="entry name" value="Epimerase_deHydtase"/>
</dbReference>
<dbReference type="GO" id="GO:0005737">
    <property type="term" value="C:cytoplasm"/>
    <property type="evidence" value="ECO:0007669"/>
    <property type="project" value="TreeGrafter"/>
</dbReference>
<evidence type="ECO:0000259" key="1">
    <source>
        <dbReference type="Pfam" id="PF01370"/>
    </source>
</evidence>
<organism evidence="2 3">
    <name type="scientific">Promicromonospora citrea</name>
    <dbReference type="NCBI Taxonomy" id="43677"/>
    <lineage>
        <taxon>Bacteria</taxon>
        <taxon>Bacillati</taxon>
        <taxon>Actinomycetota</taxon>
        <taxon>Actinomycetes</taxon>
        <taxon>Micrococcales</taxon>
        <taxon>Promicromonosporaceae</taxon>
        <taxon>Promicromonospora</taxon>
    </lineage>
</organism>
<keyword evidence="3" id="KW-1185">Reference proteome</keyword>
<evidence type="ECO:0000313" key="2">
    <source>
        <dbReference type="EMBL" id="GGM29922.1"/>
    </source>
</evidence>
<protein>
    <submittedName>
        <fullName evidence="2">Oxidoreductase</fullName>
    </submittedName>
</protein>